<evidence type="ECO:0000313" key="3">
    <source>
        <dbReference type="EnsemblMetazoa" id="KAF7493206.1"/>
    </source>
</evidence>
<keyword evidence="1" id="KW-0472">Membrane</keyword>
<feature type="transmembrane region" description="Helical" evidence="1">
    <location>
        <begin position="288"/>
        <end position="307"/>
    </location>
</feature>
<feature type="transmembrane region" description="Helical" evidence="1">
    <location>
        <begin position="236"/>
        <end position="252"/>
    </location>
</feature>
<evidence type="ECO:0000313" key="4">
    <source>
        <dbReference type="Proteomes" id="UP000070412"/>
    </source>
</evidence>
<feature type="transmembrane region" description="Helical" evidence="1">
    <location>
        <begin position="159"/>
        <end position="184"/>
    </location>
</feature>
<evidence type="ECO:0000313" key="2">
    <source>
        <dbReference type="EMBL" id="KAF7493206.1"/>
    </source>
</evidence>
<evidence type="ECO:0000256" key="1">
    <source>
        <dbReference type="SAM" id="Phobius"/>
    </source>
</evidence>
<reference evidence="3" key="3">
    <citation type="submission" date="2022-06" db="UniProtKB">
        <authorList>
            <consortium name="EnsemblMetazoa"/>
        </authorList>
    </citation>
    <scope>IDENTIFICATION</scope>
</reference>
<keyword evidence="4" id="KW-1185">Reference proteome</keyword>
<organism evidence="2">
    <name type="scientific">Sarcoptes scabiei</name>
    <name type="common">Itch mite</name>
    <name type="synonym">Acarus scabiei</name>
    <dbReference type="NCBI Taxonomy" id="52283"/>
    <lineage>
        <taxon>Eukaryota</taxon>
        <taxon>Metazoa</taxon>
        <taxon>Ecdysozoa</taxon>
        <taxon>Arthropoda</taxon>
        <taxon>Chelicerata</taxon>
        <taxon>Arachnida</taxon>
        <taxon>Acari</taxon>
        <taxon>Acariformes</taxon>
        <taxon>Sarcoptiformes</taxon>
        <taxon>Astigmata</taxon>
        <taxon>Psoroptidia</taxon>
        <taxon>Sarcoptoidea</taxon>
        <taxon>Sarcoptidae</taxon>
        <taxon>Sarcoptinae</taxon>
        <taxon>Sarcoptes</taxon>
    </lineage>
</organism>
<keyword evidence="1" id="KW-1133">Transmembrane helix</keyword>
<reference evidence="4" key="1">
    <citation type="journal article" date="2020" name="PLoS Negl. Trop. Dis.">
        <title>High-quality nuclear genome for Sarcoptes scabiei-A critical resource for a neglected parasite.</title>
        <authorList>
            <person name="Korhonen P.K."/>
            <person name="Gasser R.B."/>
            <person name="Ma G."/>
            <person name="Wang T."/>
            <person name="Stroehlein A.J."/>
            <person name="Young N.D."/>
            <person name="Ang C.S."/>
            <person name="Fernando D.D."/>
            <person name="Lu H.C."/>
            <person name="Taylor S."/>
            <person name="Reynolds S.L."/>
            <person name="Mofiz E."/>
            <person name="Najaraj S.H."/>
            <person name="Gowda H."/>
            <person name="Madugundu A."/>
            <person name="Renuse S."/>
            <person name="Holt D."/>
            <person name="Pandey A."/>
            <person name="Papenfuss A.T."/>
            <person name="Fischer K."/>
        </authorList>
    </citation>
    <scope>NUCLEOTIDE SEQUENCE [LARGE SCALE GENOMIC DNA]</scope>
</reference>
<keyword evidence="1" id="KW-0812">Transmembrane</keyword>
<protein>
    <recommendedName>
        <fullName evidence="5">Gustatory receptor</fullName>
    </recommendedName>
</protein>
<feature type="transmembrane region" description="Helical" evidence="1">
    <location>
        <begin position="319"/>
        <end position="336"/>
    </location>
</feature>
<feature type="transmembrane region" description="Helical" evidence="1">
    <location>
        <begin position="65"/>
        <end position="89"/>
    </location>
</feature>
<accession>A0A834RCX6</accession>
<gene>
    <name evidence="2" type="ORF">SSS_7493</name>
</gene>
<reference evidence="2" key="2">
    <citation type="submission" date="2020-01" db="EMBL/GenBank/DDBJ databases">
        <authorList>
            <person name="Korhonen P.K.K."/>
            <person name="Guangxu M.G."/>
            <person name="Wang T.W."/>
            <person name="Stroehlein A.J.S."/>
            <person name="Young N.D."/>
            <person name="Ang C.-S.A."/>
            <person name="Fernando D.W.F."/>
            <person name="Lu H.L."/>
            <person name="Taylor S.T."/>
            <person name="Ehtesham M.E.M."/>
            <person name="Najaraj S.H.N."/>
            <person name="Harsha G.H.G."/>
            <person name="Madugundu A.M."/>
            <person name="Renuse S.R."/>
            <person name="Holt D.H."/>
            <person name="Pandey A.P."/>
            <person name="Papenfuss A.P."/>
            <person name="Gasser R.B.G."/>
            <person name="Fischer K.F."/>
        </authorList>
    </citation>
    <scope>NUCLEOTIDE SEQUENCE</scope>
    <source>
        <strain evidence="2">SSS_KF_BRIS2020</strain>
    </source>
</reference>
<dbReference type="EnsemblMetazoa" id="SSS_7493s_mrna">
    <property type="protein sequence ID" value="KAF7493206.1"/>
    <property type="gene ID" value="SSS_7493"/>
</dbReference>
<proteinExistence type="predicted"/>
<dbReference type="Proteomes" id="UP000070412">
    <property type="component" value="Unassembled WGS sequence"/>
</dbReference>
<sequence>MYFFEFLYLTREKTDLINSIFEKFFSAVKFYSLRVEFSFEEYRKRTIEWNLKRLRRYIWTTLRSWLVILYIGAMSFWPNCPIPGIHYLLGRFPVDRHDLMFGYYIIMILWVETLSLVLLRSLICYDMRLNDALQNLIESKPEANEMLSEKILNNFFRKYLLLSFVFNLIFRGVYCFVSGIYILVLIDLFQKLYSQQLTPIEVVSVAVMGHHLYRESIFFCGKLFNELFGFAFTGNFYLRKFINLVHLFGKVLKRKKSQQRNRMIQQYSQEYLHQSFEISLVNHSTRKVFFIIEMMSKCSIVFILLFYNNQTQMNLYSDLLLFMVSLFCLVSATLMAKVSSFECWNNLLFRSIISWQIRNQFSLQRKSPIYHQIYGQASLLNDIRMNYFIQNISLNRIGFTCGQIFNITKFKFIELQLMNCILVFLFYKRFLL</sequence>
<dbReference type="EMBL" id="WVUK01000056">
    <property type="protein sequence ID" value="KAF7493206.1"/>
    <property type="molecule type" value="Genomic_DNA"/>
</dbReference>
<dbReference type="OrthoDB" id="6523130at2759"/>
<feature type="transmembrane region" description="Helical" evidence="1">
    <location>
        <begin position="101"/>
        <end position="119"/>
    </location>
</feature>
<dbReference type="AlphaFoldDB" id="A0A834RCX6"/>
<name>A0A834RCX6_SARSC</name>
<evidence type="ECO:0008006" key="5">
    <source>
        <dbReference type="Google" id="ProtNLM"/>
    </source>
</evidence>